<dbReference type="Proteomes" id="UP001151760">
    <property type="component" value="Unassembled WGS sequence"/>
</dbReference>
<gene>
    <name evidence="2" type="ORF">Tco_1093860</name>
</gene>
<sequence>MEALKFVDSHNMVAYMEKSTENADFDEIVDFLNVNPIRYALTVSPTIYVSYIEQFWSTTKIEIVNNERQIRAKVNGKTIVILESSVRRVLQFNDEDGTVTPLFATMLIQPQADVGEGSGQPTEPQHTPTTASPSNIEPIPIIASSSQPQKTHKRRKTKRPTEISQSSGPTTLVADETVHEERGDSMERAATTAASLDAEQDSGSSPRHHDTILGDRPAQTRFERLSKQSNDPPLLGVNTPRSGEDRLKIMELMEIYTKLSDRVLALENVKTAQDLEITSLKKRVKKLEKKKKARTPQLKRRLFKVRIESSADKSLGDQEDASKQGRNIAESDQDEEISFVQEDAETQGRYDQDIDVTTVSAPITTAGVSVSTAEPSTPPTTTTIIEDEDLTIAQTLMKMRSEKSK</sequence>
<evidence type="ECO:0008006" key="4">
    <source>
        <dbReference type="Google" id="ProtNLM"/>
    </source>
</evidence>
<dbReference type="EMBL" id="BQNB010020666">
    <property type="protein sequence ID" value="GJT98342.1"/>
    <property type="molecule type" value="Genomic_DNA"/>
</dbReference>
<feature type="compositionally biased region" description="Basic and acidic residues" evidence="1">
    <location>
        <begin position="309"/>
        <end position="323"/>
    </location>
</feature>
<feature type="compositionally biased region" description="Polar residues" evidence="1">
    <location>
        <begin position="119"/>
        <end position="135"/>
    </location>
</feature>
<evidence type="ECO:0000313" key="3">
    <source>
        <dbReference type="Proteomes" id="UP001151760"/>
    </source>
</evidence>
<evidence type="ECO:0000256" key="1">
    <source>
        <dbReference type="SAM" id="MobiDB-lite"/>
    </source>
</evidence>
<accession>A0ABQ5IDX1</accession>
<protein>
    <recommendedName>
        <fullName evidence="4">Xylulose kinase-1</fullName>
    </recommendedName>
</protein>
<feature type="compositionally biased region" description="Basic and acidic residues" evidence="1">
    <location>
        <begin position="176"/>
        <end position="187"/>
    </location>
</feature>
<comment type="caution">
    <text evidence="2">The sequence shown here is derived from an EMBL/GenBank/DDBJ whole genome shotgun (WGS) entry which is preliminary data.</text>
</comment>
<feature type="region of interest" description="Disordered" evidence="1">
    <location>
        <begin position="309"/>
        <end position="336"/>
    </location>
</feature>
<proteinExistence type="predicted"/>
<evidence type="ECO:0000313" key="2">
    <source>
        <dbReference type="EMBL" id="GJT98342.1"/>
    </source>
</evidence>
<organism evidence="2 3">
    <name type="scientific">Tanacetum coccineum</name>
    <dbReference type="NCBI Taxonomy" id="301880"/>
    <lineage>
        <taxon>Eukaryota</taxon>
        <taxon>Viridiplantae</taxon>
        <taxon>Streptophyta</taxon>
        <taxon>Embryophyta</taxon>
        <taxon>Tracheophyta</taxon>
        <taxon>Spermatophyta</taxon>
        <taxon>Magnoliopsida</taxon>
        <taxon>eudicotyledons</taxon>
        <taxon>Gunneridae</taxon>
        <taxon>Pentapetalae</taxon>
        <taxon>asterids</taxon>
        <taxon>campanulids</taxon>
        <taxon>Asterales</taxon>
        <taxon>Asteraceae</taxon>
        <taxon>Asteroideae</taxon>
        <taxon>Anthemideae</taxon>
        <taxon>Anthemidinae</taxon>
        <taxon>Tanacetum</taxon>
    </lineage>
</organism>
<feature type="region of interest" description="Disordered" evidence="1">
    <location>
        <begin position="113"/>
        <end position="214"/>
    </location>
</feature>
<keyword evidence="3" id="KW-1185">Reference proteome</keyword>
<reference evidence="2" key="2">
    <citation type="submission" date="2022-01" db="EMBL/GenBank/DDBJ databases">
        <authorList>
            <person name="Yamashiro T."/>
            <person name="Shiraishi A."/>
            <person name="Satake H."/>
            <person name="Nakayama K."/>
        </authorList>
    </citation>
    <scope>NUCLEOTIDE SEQUENCE</scope>
</reference>
<reference evidence="2" key="1">
    <citation type="journal article" date="2022" name="Int. J. Mol. Sci.">
        <title>Draft Genome of Tanacetum Coccineum: Genomic Comparison of Closely Related Tanacetum-Family Plants.</title>
        <authorList>
            <person name="Yamashiro T."/>
            <person name="Shiraishi A."/>
            <person name="Nakayama K."/>
            <person name="Satake H."/>
        </authorList>
    </citation>
    <scope>NUCLEOTIDE SEQUENCE</scope>
</reference>
<name>A0ABQ5IDX1_9ASTR</name>